<reference evidence="1" key="1">
    <citation type="submission" date="2021-05" db="EMBL/GenBank/DDBJ databases">
        <authorList>
            <person name="Pan Q."/>
            <person name="Jouanno E."/>
            <person name="Zahm M."/>
            <person name="Klopp C."/>
            <person name="Cabau C."/>
            <person name="Louis A."/>
            <person name="Berthelot C."/>
            <person name="Parey E."/>
            <person name="Roest Crollius H."/>
            <person name="Montfort J."/>
            <person name="Robinson-Rechavi M."/>
            <person name="Bouchez O."/>
            <person name="Lampietro C."/>
            <person name="Lopez Roques C."/>
            <person name="Donnadieu C."/>
            <person name="Postlethwait J."/>
            <person name="Bobe J."/>
            <person name="Dillon D."/>
            <person name="Chandos A."/>
            <person name="von Hippel F."/>
            <person name="Guiguen Y."/>
        </authorList>
    </citation>
    <scope>NUCLEOTIDE SEQUENCE</scope>
    <source>
        <strain evidence="1">YG-Jan2019</strain>
    </source>
</reference>
<dbReference type="Proteomes" id="UP001157502">
    <property type="component" value="Chromosome 36"/>
</dbReference>
<name>A0ACC2F1T6_DALPE</name>
<keyword evidence="2" id="KW-1185">Reference proteome</keyword>
<evidence type="ECO:0000313" key="1">
    <source>
        <dbReference type="EMBL" id="KAJ7985306.1"/>
    </source>
</evidence>
<sequence length="1290" mass="143905">MWVRNVQCLAAVAVVLCLPNYSNGDALFVLSAPNLLRVGSNENIFVESQDHTGGDLDVKIIVKNHPNQNKELVSKTVKLNSANDFQALTQLVIPEGDHFSDDTKQKQYVVLQAHFPGRILEKVVLVSFQSGYIFIQTDKTIYTPASTVYYRVFSMSPSLEPLTRVIFQDKEIADRKEIAVSVEIMTPENITIFREIVNPDKGVKSGQFKLPEIVNFGTWHVVTRFRSTPQKTFSSDFEVKEYVLPSFKVALTPSKAFFYVDQDVLTVDITAKYLYGKDVSGTAYVVFGVITTDNEKKSFPGSVQRVQIIDGKGEARLTKEHIKQTFNDINILVKQSIYVSVSVLTESGGEMVEAERRGIEIVTSPYTILFKRTPKYFKPGMPFDVSVFVTNPDNSPASGVEIEVAPDKAKGITRANGFAKVTLNTVSLATNLKITVKTKDPNLRANRQAEASMTALPYQTATKNFLHIGVDSNELKIGDPIKIKLYFGHVAIQNHDLTYMFLSRGQLVKVGRFKRQGNALVTLTIPVSKEMLPSFRIVAYYHVGTADLVADSVWVDVKVSCMGTLEVKTTVPKASYEPRKAFSLTITGDPGAKVGLVAVDKGVYVLNNKHRLTQTKIWETIEKHDTGCTAGGGADSMGVFYDAGLVMETNTAKGTGIRTDPSCPVTARRRRAVTISEVITTMTSSENIMSRSQFPESWMWEDLILPECPANDKNCATRSITRNYLLKHSITTWQVTAISLSKTHGICVANPLELIVLKEFFIDLKLPYSAVRNEQLEVKAILHNYSEDPITVRVELIENGEVCSSASKKGRYRQEVNMDPMSTRVVPYVIVPMTLGMHSIKVNAAVKKYGSNDSVRKDLRVVSEGVLVKKTNNVLLNPAEHGGEQTVHIPSGVPRNQVPNSNADTLISVTDMDLKDVNLNINIEVAGRASVTKWSINNKNQFHTRTDKVNSIDKDLIVRASGNGEATVSVVTLYYALPEVDASDCTSFDLTVTLTQEDKASHEDAKESFMLTIEMLYRNNERDATMSILDIGLLTGFIVDTDDLKQLSKGRERYIEKFEMDRVLTERGSLIIYLDKVSHKLADNISFKIHRVQDVGVLQPAAVSIYEYYNQKACMKFYHPKREGGTLSRLCLGDVCKCAEESCTMQRINEPDVKRIDKACDAGLDFVYKATVVDMKLTSHADTYTLKINEDIKPGRDGEVLGRNRDFIGVSYCREAVGLKQGKTYMIMGKSADMHKVEDDGKLIYKYVLGEKTWIEYWPTESECTAVVYREICLGIDEFNNQMSTFGCPV</sequence>
<proteinExistence type="predicted"/>
<organism evidence="1 2">
    <name type="scientific">Dallia pectoralis</name>
    <name type="common">Alaska blackfish</name>
    <dbReference type="NCBI Taxonomy" id="75939"/>
    <lineage>
        <taxon>Eukaryota</taxon>
        <taxon>Metazoa</taxon>
        <taxon>Chordata</taxon>
        <taxon>Craniata</taxon>
        <taxon>Vertebrata</taxon>
        <taxon>Euteleostomi</taxon>
        <taxon>Actinopterygii</taxon>
        <taxon>Neopterygii</taxon>
        <taxon>Teleostei</taxon>
        <taxon>Protacanthopterygii</taxon>
        <taxon>Esociformes</taxon>
        <taxon>Umbridae</taxon>
        <taxon>Dallia</taxon>
    </lineage>
</organism>
<accession>A0ACC2F1T6</accession>
<gene>
    <name evidence="1" type="ORF">DPEC_G00350710</name>
</gene>
<protein>
    <submittedName>
        <fullName evidence="1">Uncharacterized protein</fullName>
    </submittedName>
</protein>
<comment type="caution">
    <text evidence="1">The sequence shown here is derived from an EMBL/GenBank/DDBJ whole genome shotgun (WGS) entry which is preliminary data.</text>
</comment>
<evidence type="ECO:0000313" key="2">
    <source>
        <dbReference type="Proteomes" id="UP001157502"/>
    </source>
</evidence>
<dbReference type="EMBL" id="CM055763">
    <property type="protein sequence ID" value="KAJ7985306.1"/>
    <property type="molecule type" value="Genomic_DNA"/>
</dbReference>